<feature type="transmembrane region" description="Helical" evidence="6">
    <location>
        <begin position="51"/>
        <end position="68"/>
    </location>
</feature>
<evidence type="ECO:0000256" key="6">
    <source>
        <dbReference type="SAM" id="Phobius"/>
    </source>
</evidence>
<comment type="subcellular location">
    <subcellularLocation>
        <location evidence="1">Cell membrane</location>
        <topology evidence="1">Multi-pass membrane protein</topology>
    </subcellularLocation>
</comment>
<dbReference type="PANTHER" id="PTHR43124:SF10">
    <property type="entry name" value="PURINE EFFLUX PUMP PBUE"/>
    <property type="match status" value="1"/>
</dbReference>
<feature type="transmembrane region" description="Helical" evidence="6">
    <location>
        <begin position="246"/>
        <end position="265"/>
    </location>
</feature>
<dbReference type="SUPFAM" id="SSF103473">
    <property type="entry name" value="MFS general substrate transporter"/>
    <property type="match status" value="1"/>
</dbReference>
<keyword evidence="9" id="KW-1185">Reference proteome</keyword>
<dbReference type="InterPro" id="IPR050189">
    <property type="entry name" value="MFS_Efflux_Transporters"/>
</dbReference>
<dbReference type="InterPro" id="IPR011701">
    <property type="entry name" value="MFS"/>
</dbReference>
<accession>A0A501PA34</accession>
<name>A0A501PA34_9PROT</name>
<dbReference type="OrthoDB" id="7216247at2"/>
<dbReference type="RefSeq" id="WP_139942327.1">
    <property type="nucleotide sequence ID" value="NZ_JBHSYP010000003.1"/>
</dbReference>
<protein>
    <submittedName>
        <fullName evidence="8">MFS transporter</fullName>
    </submittedName>
</protein>
<evidence type="ECO:0000256" key="2">
    <source>
        <dbReference type="ARBA" id="ARBA00022475"/>
    </source>
</evidence>
<keyword evidence="3 6" id="KW-0812">Transmembrane</keyword>
<keyword evidence="5 6" id="KW-0472">Membrane</keyword>
<evidence type="ECO:0000313" key="9">
    <source>
        <dbReference type="Proteomes" id="UP000319148"/>
    </source>
</evidence>
<evidence type="ECO:0000256" key="3">
    <source>
        <dbReference type="ARBA" id="ARBA00022692"/>
    </source>
</evidence>
<feature type="transmembrane region" description="Helical" evidence="6">
    <location>
        <begin position="205"/>
        <end position="226"/>
    </location>
</feature>
<dbReference type="GO" id="GO:0005886">
    <property type="term" value="C:plasma membrane"/>
    <property type="evidence" value="ECO:0007669"/>
    <property type="project" value="UniProtKB-SubCell"/>
</dbReference>
<feature type="domain" description="Major facilitator superfamily (MFS) profile" evidence="7">
    <location>
        <begin position="13"/>
        <end position="386"/>
    </location>
</feature>
<dbReference type="Gene3D" id="1.20.1250.20">
    <property type="entry name" value="MFS general substrate transporter like domains"/>
    <property type="match status" value="2"/>
</dbReference>
<feature type="transmembrane region" description="Helical" evidence="6">
    <location>
        <begin position="104"/>
        <end position="123"/>
    </location>
</feature>
<feature type="transmembrane region" description="Helical" evidence="6">
    <location>
        <begin position="164"/>
        <end position="184"/>
    </location>
</feature>
<feature type="transmembrane region" description="Helical" evidence="6">
    <location>
        <begin position="15"/>
        <end position="39"/>
    </location>
</feature>
<organism evidence="8 9">
    <name type="scientific">Emcibacter nanhaiensis</name>
    <dbReference type="NCBI Taxonomy" id="1505037"/>
    <lineage>
        <taxon>Bacteria</taxon>
        <taxon>Pseudomonadati</taxon>
        <taxon>Pseudomonadota</taxon>
        <taxon>Alphaproteobacteria</taxon>
        <taxon>Emcibacterales</taxon>
        <taxon>Emcibacteraceae</taxon>
        <taxon>Emcibacter</taxon>
    </lineage>
</organism>
<dbReference type="InterPro" id="IPR020846">
    <property type="entry name" value="MFS_dom"/>
</dbReference>
<proteinExistence type="predicted"/>
<evidence type="ECO:0000256" key="1">
    <source>
        <dbReference type="ARBA" id="ARBA00004651"/>
    </source>
</evidence>
<dbReference type="PROSITE" id="PS50850">
    <property type="entry name" value="MFS"/>
    <property type="match status" value="1"/>
</dbReference>
<dbReference type="InterPro" id="IPR036259">
    <property type="entry name" value="MFS_trans_sf"/>
</dbReference>
<feature type="transmembrane region" description="Helical" evidence="6">
    <location>
        <begin position="272"/>
        <end position="292"/>
    </location>
</feature>
<dbReference type="Pfam" id="PF07690">
    <property type="entry name" value="MFS_1"/>
    <property type="match status" value="1"/>
</dbReference>
<evidence type="ECO:0000313" key="8">
    <source>
        <dbReference type="EMBL" id="TPD56856.1"/>
    </source>
</evidence>
<feature type="transmembrane region" description="Helical" evidence="6">
    <location>
        <begin position="298"/>
        <end position="319"/>
    </location>
</feature>
<dbReference type="GO" id="GO:0022857">
    <property type="term" value="F:transmembrane transporter activity"/>
    <property type="evidence" value="ECO:0007669"/>
    <property type="project" value="InterPro"/>
</dbReference>
<evidence type="ECO:0000256" key="4">
    <source>
        <dbReference type="ARBA" id="ARBA00022989"/>
    </source>
</evidence>
<feature type="transmembrane region" description="Helical" evidence="6">
    <location>
        <begin position="331"/>
        <end position="352"/>
    </location>
</feature>
<feature type="transmembrane region" description="Helical" evidence="6">
    <location>
        <begin position="364"/>
        <end position="382"/>
    </location>
</feature>
<comment type="caution">
    <text evidence="8">The sequence shown here is derived from an EMBL/GenBank/DDBJ whole genome shotgun (WGS) entry which is preliminary data.</text>
</comment>
<keyword evidence="2" id="KW-1003">Cell membrane</keyword>
<gene>
    <name evidence="8" type="ORF">FIV46_17965</name>
</gene>
<feature type="transmembrane region" description="Helical" evidence="6">
    <location>
        <begin position="135"/>
        <end position="158"/>
    </location>
</feature>
<evidence type="ECO:0000259" key="7">
    <source>
        <dbReference type="PROSITE" id="PS50850"/>
    </source>
</evidence>
<feature type="transmembrane region" description="Helical" evidence="6">
    <location>
        <begin position="80"/>
        <end position="98"/>
    </location>
</feature>
<dbReference type="AlphaFoldDB" id="A0A501PA34"/>
<keyword evidence="4 6" id="KW-1133">Transmembrane helix</keyword>
<sequence>MHRKENWGEFARESLAMAGVTGLGYWPLYVIPFVIGALIDGRGLDEVQAGFVASVEVTTIALSSLLMSRFVSMIGSTSRAIYITIVVIILGNLISAVAESYSLLLVSRLLVGFGEGIALATGTATVTHVKKPDRLYALVQVGRGLIGAISIPIIAYAIGHSASAGPFLFLALLPLLALPVAHWLPTEREKDASASEINALFHSKIAQMVVLLMAAMFMVTLGESFWYSFIERKGTSIGMDLDSVAMILSATIFLGILGAGIPAFLGNRYGRILPLLVLIVLTTISGGVSLMATTAVPYVLGAFCFVIFFAAITPFAIGLSTVFGRTGAVSAAIGSMIVGGHAIGPTIAGFTLKAGGFPALSMEFAASGLCAIVLFLVLGYLVQQRKKSDTHVTGVSVD</sequence>
<dbReference type="EMBL" id="VFIY01000019">
    <property type="protein sequence ID" value="TPD56856.1"/>
    <property type="molecule type" value="Genomic_DNA"/>
</dbReference>
<reference evidence="9" key="1">
    <citation type="submission" date="2019-06" db="EMBL/GenBank/DDBJ databases">
        <title>The complete genome of Emcibacter congregatus ZYLT.</title>
        <authorList>
            <person name="Zhao Z."/>
        </authorList>
    </citation>
    <scope>NUCLEOTIDE SEQUENCE [LARGE SCALE GENOMIC DNA]</scope>
    <source>
        <strain evidence="9">MCCC 1A06723</strain>
    </source>
</reference>
<evidence type="ECO:0000256" key="5">
    <source>
        <dbReference type="ARBA" id="ARBA00023136"/>
    </source>
</evidence>
<dbReference type="Proteomes" id="UP000319148">
    <property type="component" value="Unassembled WGS sequence"/>
</dbReference>
<dbReference type="PANTHER" id="PTHR43124">
    <property type="entry name" value="PURINE EFFLUX PUMP PBUE"/>
    <property type="match status" value="1"/>
</dbReference>